<sequence length="697" mass="78609">MDIPLPSELLMDDLSNTSDGTGQATVASVGLYANGTYETLATSDRSSASDSRTRFSDGNATNASGNATNASGTADSTADSNIQSISLPVPSPTPSLPRDPDLAKPIELRKLWTPVKANPTDFTAWTTLLSFVEQQELISFIREAYDAFFSRYPFCWGYWKKYSELEKRFGTPEQSETVLEQGVNAIPLSVELWMYYVECAKDRHKGVAGEGRIRELFERAIAAVGLDFKSDDLWDAYIAYEKSIGQMKNVFGIYERLLRIPTLHYKKHFEGFQQLLLASPVQDLITPEELEILKPHIPEGEDVETALRQLVTESRRSLFTATESEAAKRWTFEENIKRPYFHVKPLENNQLKNWHEYLDFEIAEKQSSRIIFLFERCLVACALYEEFWRKYLDYLKSQSMTEYIRYAYQRVCSYHLTNKTGLHLDWAAFEEETGDMAGAIQALQNALKHQPNKAILSLRQIGVLRRLQTDPAQIENAFDSAVQTASEASLGEFFLIKQARYHLKVKNNKGKAMEVLRTGLKRDPASSALLYALIDCELQQLPLDVTAVLRIFDEVTVTEGLSHDQKVDFLERKILFLEDFGSDVRELRAAHHQYYELTGQAPRGRKRAFGEDEDEAMDQVPAKKPFENPPPSLLSTPPMANPYGVPMGVPPAVNAWPAPPQMMASPVGFPGYPPQAVAWPAAASYGQTWPPYQATST</sequence>
<dbReference type="SUPFAM" id="SSF48452">
    <property type="entry name" value="TPR-like"/>
    <property type="match status" value="1"/>
</dbReference>
<feature type="compositionally biased region" description="Polar residues" evidence="7">
    <location>
        <begin position="75"/>
        <end position="85"/>
    </location>
</feature>
<dbReference type="PANTHER" id="PTHR17204">
    <property type="entry name" value="PRE-MRNA PROCESSING PROTEIN PRP39-RELATED"/>
    <property type="match status" value="1"/>
</dbReference>
<proteinExistence type="inferred from homology"/>
<feature type="compositionally biased region" description="Low complexity" evidence="7">
    <location>
        <begin position="41"/>
        <end position="74"/>
    </location>
</feature>
<keyword evidence="4" id="KW-0508">mRNA splicing</keyword>
<dbReference type="AlphaFoldDB" id="A0A1W0WA43"/>
<evidence type="ECO:0000256" key="1">
    <source>
        <dbReference type="ARBA" id="ARBA00004123"/>
    </source>
</evidence>
<dbReference type="InterPro" id="IPR003107">
    <property type="entry name" value="HAT"/>
</dbReference>
<comment type="caution">
    <text evidence="8">The sequence shown here is derived from an EMBL/GenBank/DDBJ whole genome shotgun (WGS) entry which is preliminary data.</text>
</comment>
<name>A0A1W0WA43_HYPEX</name>
<reference evidence="9" key="1">
    <citation type="submission" date="2017-01" db="EMBL/GenBank/DDBJ databases">
        <title>Comparative genomics of anhydrobiosis in the tardigrade Hypsibius dujardini.</title>
        <authorList>
            <person name="Yoshida Y."/>
            <person name="Koutsovoulos G."/>
            <person name="Laetsch D."/>
            <person name="Stevens L."/>
            <person name="Kumar S."/>
            <person name="Horikawa D."/>
            <person name="Ishino K."/>
            <person name="Komine S."/>
            <person name="Tomita M."/>
            <person name="Blaxter M."/>
            <person name="Arakawa K."/>
        </authorList>
    </citation>
    <scope>NUCLEOTIDE SEQUENCE [LARGE SCALE GENOMIC DNA]</scope>
    <source>
        <strain evidence="9">Z151</strain>
    </source>
</reference>
<dbReference type="GO" id="GO:0000395">
    <property type="term" value="P:mRNA 5'-splice site recognition"/>
    <property type="evidence" value="ECO:0007669"/>
    <property type="project" value="TreeGrafter"/>
</dbReference>
<comment type="subcellular location">
    <subcellularLocation>
        <location evidence="1">Nucleus</location>
    </subcellularLocation>
</comment>
<keyword evidence="3" id="KW-0677">Repeat</keyword>
<evidence type="ECO:0000313" key="9">
    <source>
        <dbReference type="Proteomes" id="UP000192578"/>
    </source>
</evidence>
<evidence type="ECO:0000256" key="2">
    <source>
        <dbReference type="ARBA" id="ARBA00022664"/>
    </source>
</evidence>
<gene>
    <name evidence="8" type="ORF">BV898_13643</name>
</gene>
<dbReference type="Pfam" id="PF23240">
    <property type="entry name" value="HAT_PRP39_N"/>
    <property type="match status" value="1"/>
</dbReference>
<dbReference type="GO" id="GO:0030627">
    <property type="term" value="F:pre-mRNA 5'-splice site binding"/>
    <property type="evidence" value="ECO:0007669"/>
    <property type="project" value="TreeGrafter"/>
</dbReference>
<keyword evidence="2" id="KW-0507">mRNA processing</keyword>
<feature type="region of interest" description="Disordered" evidence="7">
    <location>
        <begin position="41"/>
        <end position="100"/>
    </location>
</feature>
<dbReference type="GO" id="GO:0071004">
    <property type="term" value="C:U2-type prespliceosome"/>
    <property type="evidence" value="ECO:0007669"/>
    <property type="project" value="TreeGrafter"/>
</dbReference>
<dbReference type="PANTHER" id="PTHR17204:SF5">
    <property type="entry name" value="PRE-MRNA-PROCESSING FACTOR 39"/>
    <property type="match status" value="1"/>
</dbReference>
<dbReference type="Proteomes" id="UP000192578">
    <property type="component" value="Unassembled WGS sequence"/>
</dbReference>
<evidence type="ECO:0000256" key="6">
    <source>
        <dbReference type="ARBA" id="ARBA00038019"/>
    </source>
</evidence>
<dbReference type="GO" id="GO:0005685">
    <property type="term" value="C:U1 snRNP"/>
    <property type="evidence" value="ECO:0007669"/>
    <property type="project" value="TreeGrafter"/>
</dbReference>
<evidence type="ECO:0000256" key="3">
    <source>
        <dbReference type="ARBA" id="ARBA00022737"/>
    </source>
</evidence>
<keyword evidence="9" id="KW-1185">Reference proteome</keyword>
<accession>A0A1W0WA43</accession>
<dbReference type="OrthoDB" id="10265668at2759"/>
<organism evidence="8 9">
    <name type="scientific">Hypsibius exemplaris</name>
    <name type="common">Freshwater tardigrade</name>
    <dbReference type="NCBI Taxonomy" id="2072580"/>
    <lineage>
        <taxon>Eukaryota</taxon>
        <taxon>Metazoa</taxon>
        <taxon>Ecdysozoa</taxon>
        <taxon>Tardigrada</taxon>
        <taxon>Eutardigrada</taxon>
        <taxon>Parachela</taxon>
        <taxon>Hypsibioidea</taxon>
        <taxon>Hypsibiidae</taxon>
        <taxon>Hypsibius</taxon>
    </lineage>
</organism>
<dbReference type="FunFam" id="1.25.40.10:FF:000091">
    <property type="entry name" value="Pre-mRNA-processing factor 39"/>
    <property type="match status" value="1"/>
</dbReference>
<keyword evidence="5" id="KW-0539">Nucleus</keyword>
<dbReference type="Gene3D" id="1.25.40.10">
    <property type="entry name" value="Tetratricopeptide repeat domain"/>
    <property type="match status" value="2"/>
</dbReference>
<protein>
    <submittedName>
        <fullName evidence="8">Pre-mRNA-processing factor 39</fullName>
    </submittedName>
</protein>
<dbReference type="GO" id="GO:0000243">
    <property type="term" value="C:commitment complex"/>
    <property type="evidence" value="ECO:0007669"/>
    <property type="project" value="TreeGrafter"/>
</dbReference>
<dbReference type="EMBL" id="MTYJ01000154">
    <property type="protein sequence ID" value="OQV12084.1"/>
    <property type="molecule type" value="Genomic_DNA"/>
</dbReference>
<evidence type="ECO:0000256" key="7">
    <source>
        <dbReference type="SAM" id="MobiDB-lite"/>
    </source>
</evidence>
<evidence type="ECO:0000256" key="5">
    <source>
        <dbReference type="ARBA" id="ARBA00023242"/>
    </source>
</evidence>
<dbReference type="InterPro" id="IPR011990">
    <property type="entry name" value="TPR-like_helical_dom_sf"/>
</dbReference>
<dbReference type="SMART" id="SM00386">
    <property type="entry name" value="HAT"/>
    <property type="match status" value="5"/>
</dbReference>
<evidence type="ECO:0000313" key="8">
    <source>
        <dbReference type="EMBL" id="OQV12084.1"/>
    </source>
</evidence>
<comment type="similarity">
    <text evidence="6">Belongs to the PRP39 family.</text>
</comment>
<evidence type="ECO:0000256" key="4">
    <source>
        <dbReference type="ARBA" id="ARBA00023187"/>
    </source>
</evidence>
<dbReference type="Pfam" id="PF23241">
    <property type="entry name" value="HAT_PRP39_C"/>
    <property type="match status" value="1"/>
</dbReference>
<dbReference type="InterPro" id="IPR059164">
    <property type="entry name" value="HAT_PRP39_C"/>
</dbReference>